<evidence type="ECO:0000256" key="1">
    <source>
        <dbReference type="ARBA" id="ARBA00004651"/>
    </source>
</evidence>
<dbReference type="EMBL" id="CP051180">
    <property type="protein sequence ID" value="QIZ77467.1"/>
    <property type="molecule type" value="Genomic_DNA"/>
</dbReference>
<dbReference type="PIRSF" id="PIRSF006324">
    <property type="entry name" value="LeuE"/>
    <property type="match status" value="1"/>
</dbReference>
<proteinExistence type="predicted"/>
<feature type="transmembrane region" description="Helical" evidence="6">
    <location>
        <begin position="71"/>
        <end position="89"/>
    </location>
</feature>
<comment type="subcellular location">
    <subcellularLocation>
        <location evidence="1">Cell membrane</location>
        <topology evidence="1">Multi-pass membrane protein</topology>
    </subcellularLocation>
</comment>
<evidence type="ECO:0000256" key="4">
    <source>
        <dbReference type="ARBA" id="ARBA00022989"/>
    </source>
</evidence>
<evidence type="ECO:0000313" key="8">
    <source>
        <dbReference type="Proteomes" id="UP000501602"/>
    </source>
</evidence>
<dbReference type="AlphaFoldDB" id="A0A6H1UED4"/>
<evidence type="ECO:0000256" key="6">
    <source>
        <dbReference type="SAM" id="Phobius"/>
    </source>
</evidence>
<dbReference type="PANTHER" id="PTHR30086">
    <property type="entry name" value="ARGININE EXPORTER PROTEIN ARGO"/>
    <property type="match status" value="1"/>
</dbReference>
<gene>
    <name evidence="7" type="ORF">HER31_11560</name>
</gene>
<keyword evidence="2" id="KW-1003">Cell membrane</keyword>
<name>A0A6H1UED4_9GAMM</name>
<feature type="transmembrane region" description="Helical" evidence="6">
    <location>
        <begin position="144"/>
        <end position="163"/>
    </location>
</feature>
<feature type="transmembrane region" description="Helical" evidence="6">
    <location>
        <begin position="41"/>
        <end position="65"/>
    </location>
</feature>
<evidence type="ECO:0000256" key="3">
    <source>
        <dbReference type="ARBA" id="ARBA00022692"/>
    </source>
</evidence>
<dbReference type="GO" id="GO:0005886">
    <property type="term" value="C:plasma membrane"/>
    <property type="evidence" value="ECO:0007669"/>
    <property type="project" value="UniProtKB-SubCell"/>
</dbReference>
<evidence type="ECO:0000256" key="5">
    <source>
        <dbReference type="ARBA" id="ARBA00023136"/>
    </source>
</evidence>
<dbReference type="PANTHER" id="PTHR30086:SF5">
    <property type="entry name" value="HOMOGENTISATE EXPORT PROTEIN"/>
    <property type="match status" value="1"/>
</dbReference>
<dbReference type="KEGG" id="fes:HER31_11560"/>
<evidence type="ECO:0000256" key="2">
    <source>
        <dbReference type="ARBA" id="ARBA00022475"/>
    </source>
</evidence>
<feature type="transmembrane region" description="Helical" evidence="6">
    <location>
        <begin position="184"/>
        <end position="202"/>
    </location>
</feature>
<reference evidence="7 8" key="1">
    <citation type="submission" date="2020-04" db="EMBL/GenBank/DDBJ databases">
        <title>Ferrimonas sp. S7 isolated from sea water.</title>
        <authorList>
            <person name="Bae S.S."/>
            <person name="Baek K."/>
        </authorList>
    </citation>
    <scope>NUCLEOTIDE SEQUENCE [LARGE SCALE GENOMIC DNA]</scope>
    <source>
        <strain evidence="7 8">S7</strain>
    </source>
</reference>
<keyword evidence="8" id="KW-1185">Reference proteome</keyword>
<accession>A0A6H1UED4</accession>
<sequence>MPELTTIALFIPTFFLVSITPGMCMLLALSLGMSIGLRRTLPMMLGELCGVALVAMAAAFGVAAILLTHPMLFTGLKLIGGAYLIYLGINSWRSSGGLVQTEAVTDVSAKSLAMRGFLTAIANPKGWAFMVALLPPFLNQSQPLLPQMLGLLAVIMVCEFICMSLYASGGSSLRRLLSHNNVQLMNRLSGSIMVFLGIWLWLG</sequence>
<protein>
    <submittedName>
        <fullName evidence="7">LysE family translocator</fullName>
    </submittedName>
</protein>
<dbReference type="GO" id="GO:0042970">
    <property type="term" value="F:homoserine transmembrane transporter activity"/>
    <property type="evidence" value="ECO:0007669"/>
    <property type="project" value="TreeGrafter"/>
</dbReference>
<feature type="transmembrane region" description="Helical" evidence="6">
    <location>
        <begin position="117"/>
        <end position="138"/>
    </location>
</feature>
<dbReference type="InterPro" id="IPR001123">
    <property type="entry name" value="LeuE-type"/>
</dbReference>
<dbReference type="Proteomes" id="UP000501602">
    <property type="component" value="Chromosome"/>
</dbReference>
<feature type="transmembrane region" description="Helical" evidence="6">
    <location>
        <begin position="6"/>
        <end position="29"/>
    </location>
</feature>
<dbReference type="Pfam" id="PF01810">
    <property type="entry name" value="LysE"/>
    <property type="match status" value="1"/>
</dbReference>
<evidence type="ECO:0000313" key="7">
    <source>
        <dbReference type="EMBL" id="QIZ77467.1"/>
    </source>
</evidence>
<keyword evidence="4 6" id="KW-1133">Transmembrane helix</keyword>
<keyword evidence="3 6" id="KW-0812">Transmembrane</keyword>
<dbReference type="RefSeq" id="WP_168660727.1">
    <property type="nucleotide sequence ID" value="NZ_CP051180.1"/>
</dbReference>
<keyword evidence="5 6" id="KW-0472">Membrane</keyword>
<organism evidence="7 8">
    <name type="scientific">Ferrimonas lipolytica</name>
    <dbReference type="NCBI Taxonomy" id="2724191"/>
    <lineage>
        <taxon>Bacteria</taxon>
        <taxon>Pseudomonadati</taxon>
        <taxon>Pseudomonadota</taxon>
        <taxon>Gammaproteobacteria</taxon>
        <taxon>Alteromonadales</taxon>
        <taxon>Ferrimonadaceae</taxon>
        <taxon>Ferrimonas</taxon>
    </lineage>
</organism>